<evidence type="ECO:0000256" key="2">
    <source>
        <dbReference type="ARBA" id="ARBA00021327"/>
    </source>
</evidence>
<dbReference type="PANTHER" id="PTHR21408:SF1">
    <property type="entry name" value="HOMEODOMAIN-ONLY PROTEIN"/>
    <property type="match status" value="1"/>
</dbReference>
<dbReference type="InterPro" id="IPR039162">
    <property type="entry name" value="HOPX"/>
</dbReference>
<dbReference type="Gene3D" id="1.10.10.60">
    <property type="entry name" value="Homeodomain-like"/>
    <property type="match status" value="1"/>
</dbReference>
<sequence>ESSPAQQRALQGSVSTGRSGAPYSGAAGCSPAERDGRARLQLRCTKRSFRRTPPAPFLYPRRKQPRPGPRRGAPSWRDAPRRLPGTEKPAARTAACGALPEGAGAKPELPDQRVAVDPGSSCDLRQVCQVPACQTHTQILKQSPRDLRGSCFTQFRCLPAPVPGPIDLPQEEMAMEKPVIPTEEQLEILEYHFCKVNKHPDPTTLCLIAAETGLSEEQTLKWFKQRLAEWRKSEGLPSESGSVRD</sequence>
<dbReference type="Proteomes" id="UP000016665">
    <property type="component" value="Chromosome 4"/>
</dbReference>
<keyword evidence="3" id="KW-0217">Developmental protein</keyword>
<keyword evidence="8 9" id="KW-0539">Nucleus</keyword>
<dbReference type="SUPFAM" id="SSF46689">
    <property type="entry name" value="Homeodomain-like"/>
    <property type="match status" value="1"/>
</dbReference>
<evidence type="ECO:0000256" key="8">
    <source>
        <dbReference type="ARBA" id="ARBA00023242"/>
    </source>
</evidence>
<name>A0A803VFQ0_FICAL</name>
<evidence type="ECO:0000313" key="14">
    <source>
        <dbReference type="Proteomes" id="UP000016665"/>
    </source>
</evidence>
<feature type="compositionally biased region" description="Basic residues" evidence="11">
    <location>
        <begin position="60"/>
        <end position="69"/>
    </location>
</feature>
<dbReference type="GeneTree" id="ENSGT00390000017143"/>
<keyword evidence="4" id="KW-0678">Repressor</keyword>
<dbReference type="SMART" id="SM00389">
    <property type="entry name" value="HOX"/>
    <property type="match status" value="1"/>
</dbReference>
<dbReference type="FunFam" id="1.10.10.60:FF:000213">
    <property type="entry name" value="Homeodomain-only protein"/>
    <property type="match status" value="1"/>
</dbReference>
<dbReference type="InterPro" id="IPR001356">
    <property type="entry name" value="HD"/>
</dbReference>
<comment type="subcellular location">
    <subcellularLocation>
        <location evidence="1 9 10">Nucleus</location>
    </subcellularLocation>
</comment>
<accession>A0A803VFQ0</accession>
<reference evidence="13 14" key="1">
    <citation type="journal article" date="2012" name="Nature">
        <title>The genomic landscape of species divergence in Ficedula flycatchers.</title>
        <authorList>
            <person name="Ellegren H."/>
            <person name="Smeds L."/>
            <person name="Burri R."/>
            <person name="Olason P.I."/>
            <person name="Backstrom N."/>
            <person name="Kawakami T."/>
            <person name="Kunstner A."/>
            <person name="Makinen H."/>
            <person name="Nadachowska-Brzyska K."/>
            <person name="Qvarnstrom A."/>
            <person name="Uebbing S."/>
            <person name="Wolf J.B."/>
        </authorList>
    </citation>
    <scope>NUCLEOTIDE SEQUENCE [LARGE SCALE GENOMIC DNA]</scope>
</reference>
<keyword evidence="14" id="KW-1185">Reference proteome</keyword>
<keyword evidence="6 9" id="KW-0371">Homeobox</keyword>
<feature type="domain" description="Homeobox" evidence="12">
    <location>
        <begin position="182"/>
        <end position="233"/>
    </location>
</feature>
<reference evidence="13" key="2">
    <citation type="submission" date="2025-08" db="UniProtKB">
        <authorList>
            <consortium name="Ensembl"/>
        </authorList>
    </citation>
    <scope>IDENTIFICATION</scope>
</reference>
<dbReference type="GO" id="GO:0005634">
    <property type="term" value="C:nucleus"/>
    <property type="evidence" value="ECO:0007669"/>
    <property type="project" value="UniProtKB-SubCell"/>
</dbReference>
<evidence type="ECO:0000256" key="4">
    <source>
        <dbReference type="ARBA" id="ARBA00022491"/>
    </source>
</evidence>
<evidence type="ECO:0000256" key="6">
    <source>
        <dbReference type="ARBA" id="ARBA00023155"/>
    </source>
</evidence>
<organism evidence="13 14">
    <name type="scientific">Ficedula albicollis</name>
    <name type="common">Collared flycatcher</name>
    <name type="synonym">Muscicapa albicollis</name>
    <dbReference type="NCBI Taxonomy" id="59894"/>
    <lineage>
        <taxon>Eukaryota</taxon>
        <taxon>Metazoa</taxon>
        <taxon>Chordata</taxon>
        <taxon>Craniata</taxon>
        <taxon>Vertebrata</taxon>
        <taxon>Euteleostomi</taxon>
        <taxon>Archelosauria</taxon>
        <taxon>Archosauria</taxon>
        <taxon>Dinosauria</taxon>
        <taxon>Saurischia</taxon>
        <taxon>Theropoda</taxon>
        <taxon>Coelurosauria</taxon>
        <taxon>Aves</taxon>
        <taxon>Neognathae</taxon>
        <taxon>Neoaves</taxon>
        <taxon>Telluraves</taxon>
        <taxon>Australaves</taxon>
        <taxon>Passeriformes</taxon>
        <taxon>Muscicapidae</taxon>
        <taxon>Ficedula</taxon>
    </lineage>
</organism>
<dbReference type="GO" id="GO:0006357">
    <property type="term" value="P:regulation of transcription by RNA polymerase II"/>
    <property type="evidence" value="ECO:0007669"/>
    <property type="project" value="TreeGrafter"/>
</dbReference>
<reference evidence="13" key="3">
    <citation type="submission" date="2025-09" db="UniProtKB">
        <authorList>
            <consortium name="Ensembl"/>
        </authorList>
    </citation>
    <scope>IDENTIFICATION</scope>
</reference>
<feature type="DNA-binding region" description="Homeobox" evidence="9">
    <location>
        <begin position="184"/>
        <end position="234"/>
    </location>
</feature>
<dbReference type="InterPro" id="IPR009057">
    <property type="entry name" value="Homeodomain-like_sf"/>
</dbReference>
<feature type="region of interest" description="Disordered" evidence="11">
    <location>
        <begin position="1"/>
        <end position="91"/>
    </location>
</feature>
<protein>
    <recommendedName>
        <fullName evidence="2">Homeodomain-only protein</fullName>
    </recommendedName>
</protein>
<dbReference type="GO" id="GO:0030154">
    <property type="term" value="P:cell differentiation"/>
    <property type="evidence" value="ECO:0007669"/>
    <property type="project" value="InterPro"/>
</dbReference>
<evidence type="ECO:0000256" key="1">
    <source>
        <dbReference type="ARBA" id="ARBA00004123"/>
    </source>
</evidence>
<dbReference type="Ensembl" id="ENSFALT00000028645.1">
    <property type="protein sequence ID" value="ENSFALP00000021556.1"/>
    <property type="gene ID" value="ENSFALG00000023075.1"/>
</dbReference>
<evidence type="ECO:0000256" key="3">
    <source>
        <dbReference type="ARBA" id="ARBA00022473"/>
    </source>
</evidence>
<dbReference type="CDD" id="cd00086">
    <property type="entry name" value="homeodomain"/>
    <property type="match status" value="1"/>
</dbReference>
<evidence type="ECO:0000256" key="11">
    <source>
        <dbReference type="SAM" id="MobiDB-lite"/>
    </source>
</evidence>
<keyword evidence="5" id="KW-0805">Transcription regulation</keyword>
<dbReference type="GO" id="GO:0003677">
    <property type="term" value="F:DNA binding"/>
    <property type="evidence" value="ECO:0007669"/>
    <property type="project" value="UniProtKB-UniRule"/>
</dbReference>
<keyword evidence="7" id="KW-0804">Transcription</keyword>
<evidence type="ECO:0000313" key="13">
    <source>
        <dbReference type="Ensembl" id="ENSFALP00000021556.1"/>
    </source>
</evidence>
<dbReference type="AlphaFoldDB" id="A0A803VFQ0"/>
<dbReference type="Pfam" id="PF00046">
    <property type="entry name" value="Homeodomain"/>
    <property type="match status" value="1"/>
</dbReference>
<proteinExistence type="predicted"/>
<dbReference type="PROSITE" id="PS50071">
    <property type="entry name" value="HOMEOBOX_2"/>
    <property type="match status" value="1"/>
</dbReference>
<keyword evidence="9 10" id="KW-0238">DNA-binding</keyword>
<feature type="compositionally biased region" description="Polar residues" evidence="11">
    <location>
        <begin position="1"/>
        <end position="18"/>
    </location>
</feature>
<evidence type="ECO:0000256" key="7">
    <source>
        <dbReference type="ARBA" id="ARBA00023163"/>
    </source>
</evidence>
<evidence type="ECO:0000259" key="12">
    <source>
        <dbReference type="PROSITE" id="PS50071"/>
    </source>
</evidence>
<gene>
    <name evidence="13" type="primary">HOPX</name>
</gene>
<evidence type="ECO:0000256" key="9">
    <source>
        <dbReference type="PROSITE-ProRule" id="PRU00108"/>
    </source>
</evidence>
<evidence type="ECO:0000256" key="5">
    <source>
        <dbReference type="ARBA" id="ARBA00023015"/>
    </source>
</evidence>
<dbReference type="PANTHER" id="PTHR21408">
    <property type="entry name" value="HOMEODOMAIN-ONLY PROTEIN"/>
    <property type="match status" value="1"/>
</dbReference>
<evidence type="ECO:0000256" key="10">
    <source>
        <dbReference type="RuleBase" id="RU000682"/>
    </source>
</evidence>